<evidence type="ECO:0000256" key="16">
    <source>
        <dbReference type="ARBA" id="ARBA00022771"/>
    </source>
</evidence>
<evidence type="ECO:0000256" key="18">
    <source>
        <dbReference type="ARBA" id="ARBA00022833"/>
    </source>
</evidence>
<dbReference type="Gene3D" id="2.60.40.10">
    <property type="entry name" value="Immunoglobulins"/>
    <property type="match status" value="1"/>
</dbReference>
<feature type="domain" description="B30.2/SPRY" evidence="36">
    <location>
        <begin position="1345"/>
        <end position="1572"/>
    </location>
</feature>
<dbReference type="PROSITE" id="PS00518">
    <property type="entry name" value="ZF_RING_1"/>
    <property type="match status" value="1"/>
</dbReference>
<evidence type="ECO:0000256" key="31">
    <source>
        <dbReference type="PROSITE-ProRule" id="PRU00024"/>
    </source>
</evidence>
<feature type="region of interest" description="Disordered" evidence="33">
    <location>
        <begin position="1458"/>
        <end position="1477"/>
    </location>
</feature>
<dbReference type="InterPro" id="IPR003879">
    <property type="entry name" value="Butyrophylin_SPRY"/>
</dbReference>
<evidence type="ECO:0000256" key="26">
    <source>
        <dbReference type="ARBA" id="ARBA00065714"/>
    </source>
</evidence>
<evidence type="ECO:0000256" key="8">
    <source>
        <dbReference type="ARBA" id="ARBA00012483"/>
    </source>
</evidence>
<dbReference type="Gene3D" id="2.60.120.920">
    <property type="match status" value="1"/>
</dbReference>
<dbReference type="Gene3D" id="3.30.40.10">
    <property type="entry name" value="Zinc/RING finger domain, C3HC4 (zinc finger)"/>
    <property type="match status" value="1"/>
</dbReference>
<dbReference type="InterPro" id="IPR017907">
    <property type="entry name" value="Znf_RING_CS"/>
</dbReference>
<evidence type="ECO:0000256" key="23">
    <source>
        <dbReference type="ARBA" id="ARBA00031713"/>
    </source>
</evidence>
<comment type="catalytic activity">
    <reaction evidence="24">
        <text>geranylgeranyl diphosphate + L-cysteinyl-[protein] = S-geranylgeranyl-L-cysteinyl-[protein] + diphosphate</text>
        <dbReference type="Rhea" id="RHEA:21240"/>
        <dbReference type="Rhea" id="RHEA-COMP:10131"/>
        <dbReference type="Rhea" id="RHEA-COMP:11537"/>
        <dbReference type="ChEBI" id="CHEBI:29950"/>
        <dbReference type="ChEBI" id="CHEBI:33019"/>
        <dbReference type="ChEBI" id="CHEBI:57533"/>
        <dbReference type="ChEBI" id="CHEBI:86021"/>
        <dbReference type="EC" id="2.5.1.59"/>
    </reaction>
</comment>
<evidence type="ECO:0000256" key="3">
    <source>
        <dbReference type="ARBA" id="ARBA00001947"/>
    </source>
</evidence>
<evidence type="ECO:0000259" key="34">
    <source>
        <dbReference type="PROSITE" id="PS50089"/>
    </source>
</evidence>
<dbReference type="FunFam" id="4.10.830.40:FF:000001">
    <property type="entry name" value="E3 ubiquitin-protein ligase TRIM9 isoform X1"/>
    <property type="match status" value="1"/>
</dbReference>
<feature type="coiled-coil region" evidence="32">
    <location>
        <begin position="347"/>
        <end position="499"/>
    </location>
</feature>
<dbReference type="SUPFAM" id="SSF57845">
    <property type="entry name" value="B-box zinc-binding domain"/>
    <property type="match status" value="1"/>
</dbReference>
<dbReference type="InterPro" id="IPR003961">
    <property type="entry name" value="FN3_dom"/>
</dbReference>
<dbReference type="InterPro" id="IPR047065">
    <property type="entry name" value="TRIM36_Bbox2_Zfn"/>
</dbReference>
<evidence type="ECO:0000259" key="35">
    <source>
        <dbReference type="PROSITE" id="PS50119"/>
    </source>
</evidence>
<keyword evidence="16 31" id="KW-0863">Zinc-finger</keyword>
<evidence type="ECO:0000256" key="1">
    <source>
        <dbReference type="ARBA" id="ARBA00000900"/>
    </source>
</evidence>
<feature type="domain" description="Fibronectin type-III" evidence="37">
    <location>
        <begin position="1268"/>
        <end position="1360"/>
    </location>
</feature>
<dbReference type="FunFam" id="3.30.40.10:FF:000533">
    <property type="entry name" value="E3 ubiquitin-protein ligase TRIM36"/>
    <property type="match status" value="1"/>
</dbReference>
<gene>
    <name evidence="39" type="ORF">E5288_WYG021922</name>
</gene>
<dbReference type="InterPro" id="IPR013083">
    <property type="entry name" value="Znf_RING/FYVE/PHD"/>
</dbReference>
<dbReference type="FunFam" id="2.60.120.920:FF:000029">
    <property type="entry name" value="E3 ubiquitin-protein ligase TRIM36"/>
    <property type="match status" value="1"/>
</dbReference>
<comment type="subunit">
    <text evidence="26">Heterodimer of FNTA and PGGT1B. PGGT1B mediates interaction with substrate peptides.</text>
</comment>
<keyword evidence="19" id="KW-0460">Magnesium</keyword>
<evidence type="ECO:0000256" key="32">
    <source>
        <dbReference type="SAM" id="Coils"/>
    </source>
</evidence>
<keyword evidence="17" id="KW-0833">Ubl conjugation pathway</keyword>
<evidence type="ECO:0000256" key="9">
    <source>
        <dbReference type="ARBA" id="ARBA00012700"/>
    </source>
</evidence>
<evidence type="ECO:0000313" key="40">
    <source>
        <dbReference type="Proteomes" id="UP000322234"/>
    </source>
</evidence>
<dbReference type="Gene3D" id="4.10.830.40">
    <property type="match status" value="1"/>
</dbReference>
<feature type="domain" description="COS" evidence="38">
    <location>
        <begin position="1205"/>
        <end position="1262"/>
    </location>
</feature>
<keyword evidence="18" id="KW-0862">Zinc</keyword>
<dbReference type="PROSITE" id="PS50188">
    <property type="entry name" value="B302_SPRY"/>
    <property type="match status" value="1"/>
</dbReference>
<feature type="compositionally biased region" description="Basic and acidic residues" evidence="33">
    <location>
        <begin position="1462"/>
        <end position="1471"/>
    </location>
</feature>
<dbReference type="SUPFAM" id="SSF57850">
    <property type="entry name" value="RING/U-box"/>
    <property type="match status" value="1"/>
</dbReference>
<comment type="cofactor">
    <cofactor evidence="2">
        <name>Mg(2+)</name>
        <dbReference type="ChEBI" id="CHEBI:18420"/>
    </cofactor>
</comment>
<feature type="coiled-coil region" evidence="32">
    <location>
        <begin position="106"/>
        <end position="236"/>
    </location>
</feature>
<evidence type="ECO:0000256" key="19">
    <source>
        <dbReference type="ARBA" id="ARBA00022842"/>
    </source>
</evidence>
<evidence type="ECO:0000256" key="13">
    <source>
        <dbReference type="ARBA" id="ARBA00022679"/>
    </source>
</evidence>
<sequence length="1578" mass="181702">MRSKDEVFKFHCGEIIKEYELNWLKINFAYTFGVRFSTLNRHSGVRCNGENTLENKSRREHALLDLIYFRIVLTASFDNDGCLGTSGGIRPFHLQNWKQKVSRTKKAEFIRTAEKYKNQVINLEKDKHSHFYNQKSDFRIEHSMLEELENKLINSRKTERAKIQQQLAKIYNNVKKLQHQLKDAKPTPDFVEKLREMMEEIENAINTFKEEQRLIYEELIKEEKTTNNELNAISRKIDTWALGNSETEKAFRAALSKVPVDKVTPSALPEEVVEFETFLQETGGRQGGWDDYDHQNFVKMRSKHKGKPVFMGEVLEHLPGRTQDEVQQHEKWYQKFLALEERKKESIQHWKTKKQQKKEEIFKLKEKDSIQVLSHTWKKQRSIEMSMKNASQLKEEEEKEKKQQRERQRQCKLKLLLETYTQQKKEQEEFLRLEKEIREKTEKAEKRKTAADEISRFQERDLHKLELKILNRQLKEDEKAEKQRKLAKLKEKVENNVSRDPSRLYKPTKGWEERTKKIGPTGSGPLLHIPHRAARQLLPGRRRRRFRSSMAATQDERPTGSGEGERLDFLRDRHVRFFQRCLQVLPERYSSLETSRLTIAFFALSGLDMLDSLDVVNKDDIIEWIYSLQVLPTEDRSNLNRCGFRGSSYLGIPFNPSKNPGTAHPYDSGHIAMTYTGLSCLVILGDDLSRVNKEACLAGLRALQLEDGSFCAVPEGSENDMRFVYCASCICYMLNNWSGMDMKKAINYIRRSMSYDNGLAQGAGLESHGGSTFCGIASLCLMGKLEEVFSEKELNRIKSSKQRSLGGSQNARVSLSCPAPHTHTRKFISIEKPEDLEEGKIQSLRRILTMSESGEVSEFGYIMELLARGKVTIKNIERELICPACKELFTHPLILPCQHSICHKCVKELLLMLDDSFNDVGSDNSNQSSPRLRLPSPSVDKIDRISRPGWKRNSLTPRTTTFPCPGCEHDVDLGERGINGLFRNFTLETIVERYRQAARAATAIMCDLCKPPPQESTKSCMDCSASYCNECFKIYHPWGTVKAQHEYVGPTTNFRPKILMCPEHETERINMYCELCRRPVCHLCKLGGNHSNHRVTTMSSAYKTLKEKLSKDIDYLIGKESQVKSQISELNLLMKETECNGERAKEDAIIHFEKLFEILEDRKSSVLKAIDASKKLRLDKFQTQMEEHQGLLENSGLVGYAQEVLKETDQSCFVQTAKQLHVRIQKATESLKSFRPAAQTSFEDYVVNTSKQTELLGELSFFSSGVDVPEINEEQSKVYNNALINWHHPEKDKADSYVLEYRKINRDEEMLSWNEIEVSGTSKVISDLESNCNYAFRVRAYKGSICSPCSRELILHTPPAPVFSFLFDEKCGYNNEHLLLNLKRDRVESRAGFNLLLAAERIQVGYYTSLDYIIGDVGITKGKHFWAFRVEPYSYLVKAGVASSDKLQEWLRSPRDAVSPRYEQDSGHDSGSEDACVDSSQPFTLVTIGMKKVFIPKSPTSSNEPENRVLPMPTSIGVFLDYDKGKVAFYDMDHMKCLYERQVDCSHTMYPAFALMGSGGIQLEESITAKYLEYQENM</sequence>
<comment type="function">
    <text evidence="25">E3 ubiquitin-protein ligase which mediates ubiquitination and subsequent proteasomal degradation of target proteins. Involved in chromosome segregation and cell cycle regulation. May play a role in the acrosome reaction and fertilization.</text>
</comment>
<evidence type="ECO:0000256" key="21">
    <source>
        <dbReference type="ARBA" id="ARBA00023212"/>
    </source>
</evidence>
<dbReference type="PANTHER" id="PTHR24099:SF18">
    <property type="entry name" value="E3 UBIQUITIN-PROTEIN LIGASE TRIM36"/>
    <property type="match status" value="1"/>
</dbReference>
<keyword evidence="21" id="KW-0206">Cytoskeleton</keyword>
<organism evidence="39 40">
    <name type="scientific">Bos mutus</name>
    <name type="common">wild yak</name>
    <dbReference type="NCBI Taxonomy" id="72004"/>
    <lineage>
        <taxon>Eukaryota</taxon>
        <taxon>Metazoa</taxon>
        <taxon>Chordata</taxon>
        <taxon>Craniata</taxon>
        <taxon>Vertebrata</taxon>
        <taxon>Euteleostomi</taxon>
        <taxon>Mammalia</taxon>
        <taxon>Eutheria</taxon>
        <taxon>Laurasiatheria</taxon>
        <taxon>Artiodactyla</taxon>
        <taxon>Ruminantia</taxon>
        <taxon>Pecora</taxon>
        <taxon>Bovidae</taxon>
        <taxon>Bovinae</taxon>
        <taxon>Bos</taxon>
    </lineage>
</organism>
<dbReference type="InterPro" id="IPR036116">
    <property type="entry name" value="FN3_sf"/>
</dbReference>
<dbReference type="EC" id="2.3.2.27" evidence="8"/>
<evidence type="ECO:0000256" key="17">
    <source>
        <dbReference type="ARBA" id="ARBA00022786"/>
    </source>
</evidence>
<evidence type="ECO:0000256" key="20">
    <source>
        <dbReference type="ARBA" id="ARBA00023054"/>
    </source>
</evidence>
<comment type="caution">
    <text evidence="39">The sequence shown here is derived from an EMBL/GenBank/DDBJ whole genome shotgun (WGS) entry which is preliminary data.</text>
</comment>
<dbReference type="CDD" id="cd19848">
    <property type="entry name" value="Bbox1_TRIM36_C-I"/>
    <property type="match status" value="1"/>
</dbReference>
<dbReference type="GO" id="GO:0007051">
    <property type="term" value="P:spindle organization"/>
    <property type="evidence" value="ECO:0007669"/>
    <property type="project" value="TreeGrafter"/>
</dbReference>
<dbReference type="SUPFAM" id="SSF49265">
    <property type="entry name" value="Fibronectin type III"/>
    <property type="match status" value="1"/>
</dbReference>
<dbReference type="PANTHER" id="PTHR24099">
    <property type="entry name" value="E3 UBIQUITIN-PROTEIN LIGASE TRIM36-RELATED"/>
    <property type="match status" value="1"/>
</dbReference>
<dbReference type="GO" id="GO:0001669">
    <property type="term" value="C:acrosomal vesicle"/>
    <property type="evidence" value="ECO:0007669"/>
    <property type="project" value="UniProtKB-SubCell"/>
</dbReference>
<dbReference type="Pfam" id="PF00643">
    <property type="entry name" value="zf-B_box"/>
    <property type="match status" value="1"/>
</dbReference>
<evidence type="ECO:0000256" key="24">
    <source>
        <dbReference type="ARBA" id="ARBA00050428"/>
    </source>
</evidence>
<dbReference type="Gene3D" id="3.30.160.60">
    <property type="entry name" value="Classic Zinc Finger"/>
    <property type="match status" value="1"/>
</dbReference>
<dbReference type="InterPro" id="IPR050617">
    <property type="entry name" value="E3_ligase_FN3/SPRY"/>
</dbReference>
<evidence type="ECO:0000256" key="12">
    <source>
        <dbReference type="ARBA" id="ARBA00022602"/>
    </source>
</evidence>
<dbReference type="InterPro" id="IPR013783">
    <property type="entry name" value="Ig-like_fold"/>
</dbReference>
<dbReference type="Gene3D" id="1.50.10.20">
    <property type="match status" value="1"/>
</dbReference>
<comment type="similarity">
    <text evidence="7">Belongs to the protein prenyltransferase subunit beta family.</text>
</comment>
<evidence type="ECO:0000256" key="10">
    <source>
        <dbReference type="ARBA" id="ARBA00020603"/>
    </source>
</evidence>
<keyword evidence="11" id="KW-0963">Cytoplasm</keyword>
<evidence type="ECO:0000256" key="2">
    <source>
        <dbReference type="ARBA" id="ARBA00001946"/>
    </source>
</evidence>
<dbReference type="CDD" id="cd16756">
    <property type="entry name" value="RING-HC_TRIM36_C-I"/>
    <property type="match status" value="1"/>
</dbReference>
<keyword evidence="20 32" id="KW-0175">Coiled coil</keyword>
<evidence type="ECO:0000256" key="25">
    <source>
        <dbReference type="ARBA" id="ARBA00059482"/>
    </source>
</evidence>
<dbReference type="PROSITE" id="PS50853">
    <property type="entry name" value="FN3"/>
    <property type="match status" value="1"/>
</dbReference>
<evidence type="ECO:0000259" key="38">
    <source>
        <dbReference type="PROSITE" id="PS51262"/>
    </source>
</evidence>
<dbReference type="InterPro" id="IPR013320">
    <property type="entry name" value="ConA-like_dom_sf"/>
</dbReference>
<dbReference type="EC" id="2.5.1.59" evidence="9"/>
<dbReference type="InterPro" id="IPR027726">
    <property type="entry name" value="Trim36_HC-RING"/>
</dbReference>
<dbReference type="InterPro" id="IPR027370">
    <property type="entry name" value="Znf-RING_euk"/>
</dbReference>
<dbReference type="InterPro" id="IPR035727">
    <property type="entry name" value="SPRY/PRY_TRIM36"/>
</dbReference>
<evidence type="ECO:0000256" key="27">
    <source>
        <dbReference type="ARBA" id="ARBA00066289"/>
    </source>
</evidence>
<keyword evidence="14" id="KW-0479">Metal-binding</keyword>
<evidence type="ECO:0000256" key="33">
    <source>
        <dbReference type="SAM" id="MobiDB-lite"/>
    </source>
</evidence>
<dbReference type="PRINTS" id="PR01407">
    <property type="entry name" value="BUTYPHLNCDUF"/>
</dbReference>
<evidence type="ECO:0000256" key="28">
    <source>
        <dbReference type="ARBA" id="ARBA00075967"/>
    </source>
</evidence>
<dbReference type="GO" id="GO:0008270">
    <property type="term" value="F:zinc ion binding"/>
    <property type="evidence" value="ECO:0007669"/>
    <property type="project" value="UniProtKB-KW"/>
</dbReference>
<dbReference type="FunFam" id="1.50.10.20:FF:000005">
    <property type="entry name" value="Geranylgeranyl transferase type-1 subunit beta"/>
    <property type="match status" value="1"/>
</dbReference>
<dbReference type="GO" id="GO:0007340">
    <property type="term" value="P:acrosome reaction"/>
    <property type="evidence" value="ECO:0007669"/>
    <property type="project" value="TreeGrafter"/>
</dbReference>
<dbReference type="Pfam" id="PF18568">
    <property type="entry name" value="COS"/>
    <property type="match status" value="1"/>
</dbReference>
<keyword evidence="13" id="KW-0808">Transferase</keyword>
<keyword evidence="22" id="KW-0968">Cytoplasmic vesicle</keyword>
<feature type="domain" description="RING-type" evidence="34">
    <location>
        <begin position="882"/>
        <end position="933"/>
    </location>
</feature>
<evidence type="ECO:0000256" key="5">
    <source>
        <dbReference type="ARBA" id="ARBA00004245"/>
    </source>
</evidence>
<dbReference type="InterPro" id="IPR040859">
    <property type="entry name" value="Midline-1_COS"/>
</dbReference>
<comment type="cofactor">
    <cofactor evidence="3">
        <name>Zn(2+)</name>
        <dbReference type="ChEBI" id="CHEBI:29105"/>
    </cofactor>
</comment>
<dbReference type="GO" id="GO:0005953">
    <property type="term" value="C:CAAX-protein geranylgeranyltransferase complex"/>
    <property type="evidence" value="ECO:0007669"/>
    <property type="project" value="UniProtKB-ARBA"/>
</dbReference>
<dbReference type="InterPro" id="IPR001330">
    <property type="entry name" value="Prenyltrans"/>
</dbReference>
<feature type="domain" description="B box-type" evidence="35">
    <location>
        <begin position="1056"/>
        <end position="1098"/>
    </location>
</feature>
<dbReference type="PROSITE" id="PS50119">
    <property type="entry name" value="ZF_BBOX"/>
    <property type="match status" value="1"/>
</dbReference>
<dbReference type="GO" id="GO:0061630">
    <property type="term" value="F:ubiquitin protein ligase activity"/>
    <property type="evidence" value="ECO:0007669"/>
    <property type="project" value="UniProtKB-EC"/>
</dbReference>
<dbReference type="Proteomes" id="UP000322234">
    <property type="component" value="Unassembled WGS sequence"/>
</dbReference>
<evidence type="ECO:0000256" key="6">
    <source>
        <dbReference type="ARBA" id="ARBA00008518"/>
    </source>
</evidence>
<dbReference type="InterPro" id="IPR001870">
    <property type="entry name" value="B30.2/SPRY"/>
</dbReference>
<feature type="compositionally biased region" description="Basic and acidic residues" evidence="33">
    <location>
        <begin position="554"/>
        <end position="565"/>
    </location>
</feature>
<evidence type="ECO:0000256" key="4">
    <source>
        <dbReference type="ARBA" id="ARBA00004218"/>
    </source>
</evidence>
<evidence type="ECO:0000256" key="11">
    <source>
        <dbReference type="ARBA" id="ARBA00022490"/>
    </source>
</evidence>
<comment type="subcellular location">
    <subcellularLocation>
        <location evidence="5">Cytoplasm</location>
        <location evidence="5">Cytoskeleton</location>
    </subcellularLocation>
    <subcellularLocation>
        <location evidence="4">Cytoplasmic vesicle</location>
        <location evidence="4">Secretory vesicle</location>
        <location evidence="4">Acrosome</location>
    </subcellularLocation>
</comment>
<proteinExistence type="inferred from homology"/>
<evidence type="ECO:0000259" key="36">
    <source>
        <dbReference type="PROSITE" id="PS50188"/>
    </source>
</evidence>
<reference evidence="39" key="1">
    <citation type="submission" date="2019-10" db="EMBL/GenBank/DDBJ databases">
        <title>The sequence and de novo assembly of the wild yak genome.</title>
        <authorList>
            <person name="Liu Y."/>
        </authorList>
    </citation>
    <scope>NUCLEOTIDE SEQUENCE [LARGE SCALE GENOMIC DNA]</scope>
    <source>
        <strain evidence="39">WY2019</strain>
    </source>
</reference>
<evidence type="ECO:0000256" key="15">
    <source>
        <dbReference type="ARBA" id="ARBA00022737"/>
    </source>
</evidence>
<evidence type="ECO:0000256" key="7">
    <source>
        <dbReference type="ARBA" id="ARBA00010497"/>
    </source>
</evidence>
<dbReference type="InterPro" id="IPR047066">
    <property type="entry name" value="TRIM36_Bbox1_Zfn"/>
</dbReference>
<evidence type="ECO:0000313" key="39">
    <source>
        <dbReference type="EMBL" id="MXQ93843.1"/>
    </source>
</evidence>
<dbReference type="GO" id="GO:0004662">
    <property type="term" value="F:CAAX-protein geranylgeranyltransferase activity"/>
    <property type="evidence" value="ECO:0007669"/>
    <property type="project" value="UniProtKB-EC"/>
</dbReference>
<dbReference type="SUPFAM" id="SSF48239">
    <property type="entry name" value="Terpenoid cyclases/Protein prenyltransferases"/>
    <property type="match status" value="1"/>
</dbReference>
<dbReference type="CDD" id="cd00063">
    <property type="entry name" value="FN3"/>
    <property type="match status" value="1"/>
</dbReference>
<comment type="similarity">
    <text evidence="6">Belongs to the TRIM/RBCC family.</text>
</comment>
<dbReference type="PROSITE" id="PS51262">
    <property type="entry name" value="COS"/>
    <property type="match status" value="1"/>
</dbReference>
<dbReference type="InterPro" id="IPR000315">
    <property type="entry name" value="Znf_B-box"/>
</dbReference>
<dbReference type="SUPFAM" id="SSF49899">
    <property type="entry name" value="Concanavalin A-like lectins/glucanases"/>
    <property type="match status" value="1"/>
</dbReference>
<keyword evidence="12" id="KW-0637">Prenyltransferase</keyword>
<dbReference type="Pfam" id="PF00432">
    <property type="entry name" value="Prenyltrans"/>
    <property type="match status" value="1"/>
</dbReference>
<dbReference type="Pfam" id="PF13445">
    <property type="entry name" value="zf-RING_UBOX"/>
    <property type="match status" value="1"/>
</dbReference>
<dbReference type="GO" id="GO:0005856">
    <property type="term" value="C:cytoskeleton"/>
    <property type="evidence" value="ECO:0007669"/>
    <property type="project" value="UniProtKB-SubCell"/>
</dbReference>
<dbReference type="InterPro" id="IPR043136">
    <property type="entry name" value="B30.2/SPRY_sf"/>
</dbReference>
<name>A0A6B0S370_9CETA</name>
<dbReference type="EMBL" id="VBQZ03000099">
    <property type="protein sequence ID" value="MXQ93843.1"/>
    <property type="molecule type" value="Genomic_DNA"/>
</dbReference>
<comment type="catalytic activity">
    <reaction evidence="1">
        <text>S-ubiquitinyl-[E2 ubiquitin-conjugating enzyme]-L-cysteine + [acceptor protein]-L-lysine = [E2 ubiquitin-conjugating enzyme]-L-cysteine + N(6)-ubiquitinyl-[acceptor protein]-L-lysine.</text>
        <dbReference type="EC" id="2.3.2.27"/>
    </reaction>
</comment>
<dbReference type="InterPro" id="IPR008930">
    <property type="entry name" value="Terpenoid_cyclase/PrenylTrfase"/>
</dbReference>
<evidence type="ECO:0000256" key="22">
    <source>
        <dbReference type="ARBA" id="ARBA00023329"/>
    </source>
</evidence>
<dbReference type="SMART" id="SM00336">
    <property type="entry name" value="BBOX"/>
    <property type="match status" value="1"/>
</dbReference>
<dbReference type="SMART" id="SM00184">
    <property type="entry name" value="RING"/>
    <property type="match status" value="1"/>
</dbReference>
<evidence type="ECO:0000256" key="29">
    <source>
        <dbReference type="ARBA" id="ARBA00076819"/>
    </source>
</evidence>
<dbReference type="InterPro" id="IPR017903">
    <property type="entry name" value="COS_domain"/>
</dbReference>
<dbReference type="PROSITE" id="PS50089">
    <property type="entry name" value="ZF_RING_2"/>
    <property type="match status" value="1"/>
</dbReference>
<feature type="region of interest" description="Disordered" evidence="33">
    <location>
        <begin position="543"/>
        <end position="565"/>
    </location>
</feature>
<evidence type="ECO:0000256" key="14">
    <source>
        <dbReference type="ARBA" id="ARBA00022723"/>
    </source>
</evidence>
<comment type="subunit">
    <text evidence="27">Interacts with CENPH.</text>
</comment>
<protein>
    <recommendedName>
        <fullName evidence="10">Geranylgeranyl transferase type-1 subunit beta</fullName>
        <ecNumber evidence="8">2.3.2.27</ecNumber>
        <ecNumber evidence="9">2.5.1.59</ecNumber>
    </recommendedName>
    <alternativeName>
        <fullName evidence="23">Geranylgeranyl transferase type I subunit beta</fullName>
    </alternativeName>
    <alternativeName>
        <fullName evidence="28">RING-type E3 ubiquitin transferase TRIM36</fullName>
    </alternativeName>
    <alternativeName>
        <fullName evidence="29">Tripartite motif-containing protein 36</fullName>
    </alternativeName>
    <alternativeName>
        <fullName evidence="30">Type I protein geranyl-geranyltransferase subunit beta</fullName>
    </alternativeName>
</protein>
<keyword evidence="40" id="KW-1185">Reference proteome</keyword>
<accession>A0A6B0S370</accession>
<evidence type="ECO:0000256" key="30">
    <source>
        <dbReference type="ARBA" id="ARBA00078363"/>
    </source>
</evidence>
<dbReference type="CDD" id="cd19778">
    <property type="entry name" value="Bbox2_TRIM36_C-I"/>
    <property type="match status" value="1"/>
</dbReference>
<dbReference type="FunFam" id="3.30.160.60:FF:000567">
    <property type="entry name" value="E3 ubiquitin-protein ligase TRIM36 isoform X1"/>
    <property type="match status" value="1"/>
</dbReference>
<evidence type="ECO:0000259" key="37">
    <source>
        <dbReference type="PROSITE" id="PS50853"/>
    </source>
</evidence>
<dbReference type="InterPro" id="IPR001841">
    <property type="entry name" value="Znf_RING"/>
</dbReference>
<keyword evidence="15" id="KW-0677">Repeat</keyword>
<dbReference type="CDD" id="cd12894">
    <property type="entry name" value="SPRY_PRY_TRIM36"/>
    <property type="match status" value="1"/>
</dbReference>